<accession>A0AAV7LYQ8</accession>
<dbReference type="AlphaFoldDB" id="A0AAV7LYQ8"/>
<evidence type="ECO:0000313" key="3">
    <source>
        <dbReference type="Proteomes" id="UP001066276"/>
    </source>
</evidence>
<dbReference type="EMBL" id="JANPWB010000014">
    <property type="protein sequence ID" value="KAJ1096681.1"/>
    <property type="molecule type" value="Genomic_DNA"/>
</dbReference>
<proteinExistence type="predicted"/>
<evidence type="ECO:0000256" key="1">
    <source>
        <dbReference type="SAM" id="MobiDB-lite"/>
    </source>
</evidence>
<evidence type="ECO:0000313" key="2">
    <source>
        <dbReference type="EMBL" id="KAJ1096681.1"/>
    </source>
</evidence>
<organism evidence="2 3">
    <name type="scientific">Pleurodeles waltl</name>
    <name type="common">Iberian ribbed newt</name>
    <dbReference type="NCBI Taxonomy" id="8319"/>
    <lineage>
        <taxon>Eukaryota</taxon>
        <taxon>Metazoa</taxon>
        <taxon>Chordata</taxon>
        <taxon>Craniata</taxon>
        <taxon>Vertebrata</taxon>
        <taxon>Euteleostomi</taxon>
        <taxon>Amphibia</taxon>
        <taxon>Batrachia</taxon>
        <taxon>Caudata</taxon>
        <taxon>Salamandroidea</taxon>
        <taxon>Salamandridae</taxon>
        <taxon>Pleurodelinae</taxon>
        <taxon>Pleurodeles</taxon>
    </lineage>
</organism>
<protein>
    <submittedName>
        <fullName evidence="2">Uncharacterized protein</fullName>
    </submittedName>
</protein>
<dbReference type="Proteomes" id="UP001066276">
    <property type="component" value="Chromosome 10"/>
</dbReference>
<feature type="region of interest" description="Disordered" evidence="1">
    <location>
        <begin position="1"/>
        <end position="30"/>
    </location>
</feature>
<comment type="caution">
    <text evidence="2">The sequence shown here is derived from an EMBL/GenBank/DDBJ whole genome shotgun (WGS) entry which is preliminary data.</text>
</comment>
<keyword evidence="3" id="KW-1185">Reference proteome</keyword>
<gene>
    <name evidence="2" type="ORF">NDU88_001814</name>
</gene>
<reference evidence="2" key="1">
    <citation type="journal article" date="2022" name="bioRxiv">
        <title>Sequencing and chromosome-scale assembly of the giantPleurodeles waltlgenome.</title>
        <authorList>
            <person name="Brown T."/>
            <person name="Elewa A."/>
            <person name="Iarovenko S."/>
            <person name="Subramanian E."/>
            <person name="Araus A.J."/>
            <person name="Petzold A."/>
            <person name="Susuki M."/>
            <person name="Suzuki K.-i.T."/>
            <person name="Hayashi T."/>
            <person name="Toyoda A."/>
            <person name="Oliveira C."/>
            <person name="Osipova E."/>
            <person name="Leigh N.D."/>
            <person name="Simon A."/>
            <person name="Yun M.H."/>
        </authorList>
    </citation>
    <scope>NUCLEOTIDE SEQUENCE</scope>
    <source>
        <strain evidence="2">20211129_DDA</strain>
        <tissue evidence="2">Liver</tissue>
    </source>
</reference>
<name>A0AAV7LYQ8_PLEWA</name>
<sequence length="66" mass="6810">MADGMVRRAGQVSQMSGRECRIGSPPPAVNASGQRDVLAAACTYFQTSGAVLLRMGLCAVVKSPIA</sequence>